<protein>
    <submittedName>
        <fullName evidence="8">ComEC family protein</fullName>
    </submittedName>
</protein>
<keyword evidence="2" id="KW-1003">Cell membrane</keyword>
<dbReference type="EMBL" id="DACSUM010000031">
    <property type="protein sequence ID" value="HAT3583191.1"/>
    <property type="molecule type" value="Genomic_DNA"/>
</dbReference>
<evidence type="ECO:0000256" key="4">
    <source>
        <dbReference type="ARBA" id="ARBA00022989"/>
    </source>
</evidence>
<sequence>MPLPALAFSLNVGILPLLFLPVLPEIEHVWMIIVAGCLLASRHQRYIRYTGFTVLFFAWGLLAALQAIWPTQQLPGANRQVRVVITGTDHATTHYAEITHLDGKRIIPAVGITLYGEYLPQPVCVGQQWDMTIRARPVHGQLNDGGFDTQRHALSSHLPLTGRFINAQIADAQCSWRGQYLDSLSTHLEAYPWRAVILALGLGERSALDREVKDILRQTGTAHLMAISGLHIALTAMLGVLLARGVQRFFPARRINWHLPLLIGVVSAISYAGLTGMQPPAFRTTLSIGIWAALRLSGRQWTPWQVWLCCIAGILFIDPVAVLSQSLWLSAFAVAALIFWYQWLPLRIHTLCRWQRILIDLLYIQAGMTLLLMPLQILSFHGLSLSSMAANLIAVPLVTFITVPLVLFGMLLHPTGLQSVEAVVWYLADGSLAILFWFLQRLPHGWLDVDARWLGLAWLPWLFLVMGKLHCWRSFPAIGFTAIILLLFPFRPTQRDGDWAVHMLDVGQGLAMVIERNGKAILYDTGLAWPGGDSAQQLITPWLRWHHLQPEGIILSHDHLDHRGGLNTLLIDWPSLWVKSPLGWAGHQPCFRGESWQWQGLTFTAHWPLRDAQMKGNDRSCVVKVDDGQQSILLTGDIETAGEMGMMSHYWQHLQATLIQVPHHGSTTSSSLPFIQRVNGTVALVSASRYNNWRLPSAKVQKRYQQQAYRWFDTPHHGQITALFSRQGWKILSLREQIFPRWYHQWFGVPGDNG</sequence>
<dbReference type="InterPro" id="IPR001279">
    <property type="entry name" value="Metallo-B-lactamas"/>
</dbReference>
<dbReference type="GO" id="GO:0030420">
    <property type="term" value="P:establishment of competence for transformation"/>
    <property type="evidence" value="ECO:0007669"/>
    <property type="project" value="InterPro"/>
</dbReference>
<dbReference type="NCBIfam" id="NF008580">
    <property type="entry name" value="PRK11539.1"/>
    <property type="match status" value="1"/>
</dbReference>
<dbReference type="PANTHER" id="PTHR30619:SF1">
    <property type="entry name" value="RECOMBINATION PROTEIN 2"/>
    <property type="match status" value="1"/>
</dbReference>
<dbReference type="RefSeq" id="WP_047371051.1">
    <property type="nucleotide sequence ID" value="NZ_CABMNU010000005.1"/>
</dbReference>
<dbReference type="InterPro" id="IPR004477">
    <property type="entry name" value="ComEC_N"/>
</dbReference>
<dbReference type="GO" id="GO:0005886">
    <property type="term" value="C:plasma membrane"/>
    <property type="evidence" value="ECO:0007669"/>
    <property type="project" value="UniProtKB-SubCell"/>
</dbReference>
<comment type="caution">
    <text evidence="8">The sequence shown here is derived from an EMBL/GenBank/DDBJ whole genome shotgun (WGS) entry which is preliminary data.</text>
</comment>
<feature type="transmembrane region" description="Helical" evidence="6">
    <location>
        <begin position="222"/>
        <end position="243"/>
    </location>
</feature>
<dbReference type="InterPro" id="IPR036866">
    <property type="entry name" value="RibonucZ/Hydroxyglut_hydro"/>
</dbReference>
<reference evidence="8" key="2">
    <citation type="submission" date="2020-10" db="EMBL/GenBank/DDBJ databases">
        <authorList>
            <consortium name="NCBI Pathogen Detection Project"/>
        </authorList>
    </citation>
    <scope>NUCLEOTIDE SEQUENCE</scope>
    <source>
        <strain evidence="8">CAVp300</strain>
    </source>
</reference>
<evidence type="ECO:0000256" key="3">
    <source>
        <dbReference type="ARBA" id="ARBA00022692"/>
    </source>
</evidence>
<accession>A0A9P3TAF4</accession>
<feature type="transmembrane region" description="Helical" evidence="6">
    <location>
        <begin position="255"/>
        <end position="274"/>
    </location>
</feature>
<dbReference type="Gene3D" id="3.60.15.10">
    <property type="entry name" value="Ribonuclease Z/Hydroxyacylglutathione hydrolase-like"/>
    <property type="match status" value="1"/>
</dbReference>
<keyword evidence="5 6" id="KW-0472">Membrane</keyword>
<dbReference type="Pfam" id="PF00753">
    <property type="entry name" value="Lactamase_B"/>
    <property type="match status" value="1"/>
</dbReference>
<evidence type="ECO:0000256" key="5">
    <source>
        <dbReference type="ARBA" id="ARBA00023136"/>
    </source>
</evidence>
<keyword evidence="3 6" id="KW-0812">Transmembrane</keyword>
<feature type="transmembrane region" description="Helical" evidence="6">
    <location>
        <begin position="327"/>
        <end position="346"/>
    </location>
</feature>
<dbReference type="InterPro" id="IPR035681">
    <property type="entry name" value="ComA-like_MBL"/>
</dbReference>
<feature type="transmembrane region" description="Helical" evidence="6">
    <location>
        <begin position="46"/>
        <end position="69"/>
    </location>
</feature>
<feature type="transmembrane region" description="Helical" evidence="6">
    <location>
        <begin position="389"/>
        <end position="411"/>
    </location>
</feature>
<evidence type="ECO:0000256" key="2">
    <source>
        <dbReference type="ARBA" id="ARBA00022475"/>
    </source>
</evidence>
<dbReference type="Pfam" id="PF03772">
    <property type="entry name" value="Competence"/>
    <property type="match status" value="1"/>
</dbReference>
<evidence type="ECO:0000259" key="7">
    <source>
        <dbReference type="SMART" id="SM00849"/>
    </source>
</evidence>
<dbReference type="NCBIfam" id="TIGR00361">
    <property type="entry name" value="ComEC_Rec2"/>
    <property type="match status" value="1"/>
</dbReference>
<organism evidence="8 9">
    <name type="scientific">Kluyvera intermedia</name>
    <name type="common">Enterobacter intermedius</name>
    <dbReference type="NCBI Taxonomy" id="61648"/>
    <lineage>
        <taxon>Bacteria</taxon>
        <taxon>Pseudomonadati</taxon>
        <taxon>Pseudomonadota</taxon>
        <taxon>Gammaproteobacteria</taxon>
        <taxon>Enterobacterales</taxon>
        <taxon>Enterobacteriaceae</taxon>
        <taxon>Kluyvera</taxon>
    </lineage>
</organism>
<dbReference type="NCBIfam" id="TIGR00360">
    <property type="entry name" value="ComEC_N-term"/>
    <property type="match status" value="1"/>
</dbReference>
<dbReference type="AlphaFoldDB" id="A0A9P3TAF4"/>
<comment type="subcellular location">
    <subcellularLocation>
        <location evidence="1">Cell membrane</location>
        <topology evidence="1">Multi-pass membrane protein</topology>
    </subcellularLocation>
</comment>
<dbReference type="Proteomes" id="UP000867740">
    <property type="component" value="Unassembled WGS sequence"/>
</dbReference>
<keyword evidence="4 6" id="KW-1133">Transmembrane helix</keyword>
<evidence type="ECO:0000256" key="6">
    <source>
        <dbReference type="SAM" id="Phobius"/>
    </source>
</evidence>
<gene>
    <name evidence="8" type="ORF">I8531_003521</name>
</gene>
<dbReference type="InterPro" id="IPR052159">
    <property type="entry name" value="Competence_DNA_uptake"/>
</dbReference>
<feature type="transmembrane region" description="Helical" evidence="6">
    <location>
        <begin position="423"/>
        <end position="439"/>
    </location>
</feature>
<dbReference type="CDD" id="cd07731">
    <property type="entry name" value="ComA-like_MBL-fold"/>
    <property type="match status" value="1"/>
</dbReference>
<feature type="domain" description="Metallo-beta-lactamase" evidence="7">
    <location>
        <begin position="508"/>
        <end position="689"/>
    </location>
</feature>
<proteinExistence type="predicted"/>
<name>A0A9P3TAF4_KLUIN</name>
<dbReference type="InterPro" id="IPR004797">
    <property type="entry name" value="Competence_ComEC/Rec2"/>
</dbReference>
<dbReference type="SMART" id="SM00849">
    <property type="entry name" value="Lactamase_B"/>
    <property type="match status" value="1"/>
</dbReference>
<reference evidence="8" key="1">
    <citation type="journal article" date="2018" name="Genome Biol.">
        <title>SKESA: strategic k-mer extension for scrupulous assemblies.</title>
        <authorList>
            <person name="Souvorov A."/>
            <person name="Agarwala R."/>
            <person name="Lipman D.J."/>
        </authorList>
    </citation>
    <scope>NUCLEOTIDE SEQUENCE</scope>
    <source>
        <strain evidence="8">CAVp300</strain>
    </source>
</reference>
<feature type="transmembrane region" description="Helical" evidence="6">
    <location>
        <begin position="358"/>
        <end position="377"/>
    </location>
</feature>
<dbReference type="PANTHER" id="PTHR30619">
    <property type="entry name" value="DNA INTERNALIZATION/COMPETENCE PROTEIN COMEC/REC2"/>
    <property type="match status" value="1"/>
</dbReference>
<feature type="transmembrane region" description="Helical" evidence="6">
    <location>
        <begin position="12"/>
        <end position="39"/>
    </location>
</feature>
<evidence type="ECO:0000313" key="8">
    <source>
        <dbReference type="EMBL" id="HAT3583191.1"/>
    </source>
</evidence>
<feature type="transmembrane region" description="Helical" evidence="6">
    <location>
        <begin position="474"/>
        <end position="490"/>
    </location>
</feature>
<evidence type="ECO:0000313" key="9">
    <source>
        <dbReference type="Proteomes" id="UP000867740"/>
    </source>
</evidence>
<evidence type="ECO:0000256" key="1">
    <source>
        <dbReference type="ARBA" id="ARBA00004651"/>
    </source>
</evidence>
<dbReference type="SUPFAM" id="SSF56281">
    <property type="entry name" value="Metallo-hydrolase/oxidoreductase"/>
    <property type="match status" value="1"/>
</dbReference>
<feature type="transmembrane region" description="Helical" evidence="6">
    <location>
        <begin position="304"/>
        <end position="321"/>
    </location>
</feature>